<keyword evidence="3" id="KW-0963">Cytoplasm</keyword>
<dbReference type="RefSeq" id="WP_128213765.1">
    <property type="nucleotide sequence ID" value="NZ_CP025746.1"/>
</dbReference>
<protein>
    <recommendedName>
        <fullName evidence="2 10">Valine--tRNA ligase</fullName>
        <ecNumber evidence="2 10">6.1.1.9</ecNumber>
    </recommendedName>
</protein>
<dbReference type="InterPro" id="IPR013155">
    <property type="entry name" value="M/V/L/I-tRNA-synth_anticd-bd"/>
</dbReference>
<keyword evidence="4 11" id="KW-0436">Ligase</keyword>
<evidence type="ECO:0000256" key="1">
    <source>
        <dbReference type="ARBA" id="ARBA00004496"/>
    </source>
</evidence>
<dbReference type="GO" id="GO:0002161">
    <property type="term" value="F:aminoacyl-tRNA deacylase activity"/>
    <property type="evidence" value="ECO:0007669"/>
    <property type="project" value="InterPro"/>
</dbReference>
<evidence type="ECO:0000256" key="9">
    <source>
        <dbReference type="ARBA" id="ARBA00047552"/>
    </source>
</evidence>
<keyword evidence="7 11" id="KW-0648">Protein biosynthesis</keyword>
<dbReference type="Pfam" id="PF00133">
    <property type="entry name" value="tRNA-synt_1"/>
    <property type="match status" value="1"/>
</dbReference>
<feature type="domain" description="Methionyl/Valyl/Leucyl/Isoleucyl-tRNA synthetase anticodon-binding" evidence="13">
    <location>
        <begin position="606"/>
        <end position="756"/>
    </location>
</feature>
<dbReference type="SUPFAM" id="SSF52374">
    <property type="entry name" value="Nucleotidylyl transferase"/>
    <property type="match status" value="1"/>
</dbReference>
<dbReference type="Gene3D" id="3.40.50.620">
    <property type="entry name" value="HUPs"/>
    <property type="match status" value="2"/>
</dbReference>
<gene>
    <name evidence="14" type="ORF">C1I91_16080</name>
</gene>
<dbReference type="AlphaFoldDB" id="A0A3R5QUM5"/>
<evidence type="ECO:0000256" key="5">
    <source>
        <dbReference type="ARBA" id="ARBA00022741"/>
    </source>
</evidence>
<dbReference type="InterPro" id="IPR009080">
    <property type="entry name" value="tRNAsynth_Ia_anticodon-bd"/>
</dbReference>
<sequence length="799" mass="93232">MLSKKYNPSEFELKWQEYWYKNDIYKYDYESDKETFSIDTPPPTISGSLHIGHIFSYTQAEIIARFHRMQGKNVFYPFGFDDNGLPTERLVEKEENTRAATMPRSEFIERCLLTTKKYEEDFKKLWMAMGFSVDWSLQYETINPRVRRLSQKAFLDMAKCGKAYIKESPVLWCTTCQTSIAQAELDSADKETTFNYIPFTVDGDELIVATTRPELLYGCVCLFINPEDKRYLNYLGKKSLVPLYNYEIPILADEKVSLDKGTGVVMCATFGDITDTEWYEKHKLPFRKVIESNGRISDKVPFISDLTVFTAREKIIELLKENNLLRKSEVIAHTVSTHERCGKPIEIIPSKQWYIDILSERERYLQAADEINWYPASMKNRYVLWVENLKWDWCISRQRYFGIPFPLWYCSKCGKVIFAKDEELPINPMEANPSEACSCGSTEFIPETAVLDTWATSSLSPLVNSKYGSEEDFSDKLIPMGMRTQAHEIIRTWAFYTIVRSLFHTGKLPWKDIMICGFVLAKKGEKISKSKNNASSSPRELIERHSADSLRYWAAGAKLGTDTMFSEEELKISKRFLTKLWNAASFCIMQLQDFDGNKPKELLPIDQWIIEKIKVLEADAVENLNHYEIGLAKHDIDEFFWSDFCDNYLEIVKDRLYKPEIHGKEERLSGQYTIYTVLLEILKLYSIYVPHITEEIYQAYYKDFEKQISIHKMLWNMKAEHNNEAILNFGESIKQIIGEVRRYKSERNQSLKEKINTLIIHIPIEQLQYLEKTLNDIKSCTWAEEVQLNLCDSCGIEII</sequence>
<dbReference type="CDD" id="cd07962">
    <property type="entry name" value="Anticodon_Ia_Val"/>
    <property type="match status" value="1"/>
</dbReference>
<name>A0A3R5QUM5_9CLOT</name>
<evidence type="ECO:0000313" key="14">
    <source>
        <dbReference type="EMBL" id="QAA33033.1"/>
    </source>
</evidence>
<keyword evidence="6 11" id="KW-0067">ATP-binding</keyword>
<dbReference type="SUPFAM" id="SSF50677">
    <property type="entry name" value="ValRS/IleRS/LeuRS editing domain"/>
    <property type="match status" value="1"/>
</dbReference>
<evidence type="ECO:0000313" key="15">
    <source>
        <dbReference type="Proteomes" id="UP000286268"/>
    </source>
</evidence>
<dbReference type="NCBIfam" id="TIGR00422">
    <property type="entry name" value="valS"/>
    <property type="match status" value="1"/>
</dbReference>
<evidence type="ECO:0000256" key="11">
    <source>
        <dbReference type="RuleBase" id="RU363035"/>
    </source>
</evidence>
<dbReference type="InterPro" id="IPR009008">
    <property type="entry name" value="Val/Leu/Ile-tRNA-synth_edit"/>
</dbReference>
<dbReference type="PANTHER" id="PTHR11946:SF93">
    <property type="entry name" value="VALINE--TRNA LIGASE, CHLOROPLASTIC_MITOCHONDRIAL 2"/>
    <property type="match status" value="1"/>
</dbReference>
<dbReference type="InterPro" id="IPR022874">
    <property type="entry name" value="Valine-tRNA_ligase_type_2"/>
</dbReference>
<evidence type="ECO:0000256" key="10">
    <source>
        <dbReference type="NCBIfam" id="TIGR00422"/>
    </source>
</evidence>
<evidence type="ECO:0000256" key="8">
    <source>
        <dbReference type="ARBA" id="ARBA00023146"/>
    </source>
</evidence>
<dbReference type="InterPro" id="IPR002303">
    <property type="entry name" value="Valyl-tRNA_ligase"/>
</dbReference>
<evidence type="ECO:0000256" key="4">
    <source>
        <dbReference type="ARBA" id="ARBA00022598"/>
    </source>
</evidence>
<dbReference type="KEGG" id="cmah:C1I91_16080"/>
<evidence type="ECO:0000256" key="6">
    <source>
        <dbReference type="ARBA" id="ARBA00022840"/>
    </source>
</evidence>
<dbReference type="Gene3D" id="1.10.730.10">
    <property type="entry name" value="Isoleucyl-tRNA Synthetase, Domain 1"/>
    <property type="match status" value="1"/>
</dbReference>
<accession>A0A3R5QUM5</accession>
<dbReference type="InterPro" id="IPR014729">
    <property type="entry name" value="Rossmann-like_a/b/a_fold"/>
</dbReference>
<dbReference type="InterPro" id="IPR001412">
    <property type="entry name" value="aa-tRNA-synth_I_CS"/>
</dbReference>
<dbReference type="GO" id="GO:0005829">
    <property type="term" value="C:cytosol"/>
    <property type="evidence" value="ECO:0007669"/>
    <property type="project" value="TreeGrafter"/>
</dbReference>
<organism evidence="14 15">
    <name type="scientific">Clostridium manihotivorum</name>
    <dbReference type="NCBI Taxonomy" id="2320868"/>
    <lineage>
        <taxon>Bacteria</taxon>
        <taxon>Bacillati</taxon>
        <taxon>Bacillota</taxon>
        <taxon>Clostridia</taxon>
        <taxon>Eubacteriales</taxon>
        <taxon>Clostridiaceae</taxon>
        <taxon>Clostridium</taxon>
    </lineage>
</organism>
<reference evidence="14 15" key="1">
    <citation type="submission" date="2018-01" db="EMBL/GenBank/DDBJ databases">
        <title>Genome Sequencing and Assembly of Anaerobacter polyendosporus strain CT4.</title>
        <authorList>
            <person name="Tachaapaikoon C."/>
            <person name="Sutheeworapong S."/>
            <person name="Jenjaroenpun P."/>
            <person name="Wongsurawat T."/>
            <person name="Nookeaw I."/>
            <person name="Cheawchanlertfa P."/>
            <person name="Kosugi A."/>
            <person name="Cheevadhanarak S."/>
            <person name="Ratanakhanokchai K."/>
        </authorList>
    </citation>
    <scope>NUCLEOTIDE SEQUENCE [LARGE SCALE GENOMIC DNA]</scope>
    <source>
        <strain evidence="14 15">CT4</strain>
    </source>
</reference>
<dbReference type="PRINTS" id="PR00986">
    <property type="entry name" value="TRNASYNTHVAL"/>
</dbReference>
<comment type="similarity">
    <text evidence="11">Belongs to the class-I aminoacyl-tRNA synthetase family.</text>
</comment>
<dbReference type="SUPFAM" id="SSF47323">
    <property type="entry name" value="Anticodon-binding domain of a subclass of class I aminoacyl-tRNA synthetases"/>
    <property type="match status" value="1"/>
</dbReference>
<evidence type="ECO:0000256" key="7">
    <source>
        <dbReference type="ARBA" id="ARBA00022917"/>
    </source>
</evidence>
<dbReference type="Proteomes" id="UP000286268">
    <property type="component" value="Chromosome"/>
</dbReference>
<comment type="subcellular location">
    <subcellularLocation>
        <location evidence="1">Cytoplasm</location>
    </subcellularLocation>
</comment>
<dbReference type="Pfam" id="PF08264">
    <property type="entry name" value="Anticodon_1"/>
    <property type="match status" value="1"/>
</dbReference>
<dbReference type="InterPro" id="IPR002300">
    <property type="entry name" value="aa-tRNA-synth_Ia"/>
</dbReference>
<feature type="domain" description="Aminoacyl-tRNA synthetase class Ia" evidence="12">
    <location>
        <begin position="14"/>
        <end position="565"/>
    </location>
</feature>
<dbReference type="GO" id="GO:0004832">
    <property type="term" value="F:valine-tRNA ligase activity"/>
    <property type="evidence" value="ECO:0007669"/>
    <property type="project" value="UniProtKB-UniRule"/>
</dbReference>
<proteinExistence type="inferred from homology"/>
<dbReference type="HAMAP" id="MF_02005">
    <property type="entry name" value="Val_tRNA_synth_type2"/>
    <property type="match status" value="1"/>
</dbReference>
<dbReference type="PROSITE" id="PS00178">
    <property type="entry name" value="AA_TRNA_LIGASE_I"/>
    <property type="match status" value="1"/>
</dbReference>
<keyword evidence="8 11" id="KW-0030">Aminoacyl-tRNA synthetase</keyword>
<keyword evidence="15" id="KW-1185">Reference proteome</keyword>
<dbReference type="EMBL" id="CP025746">
    <property type="protein sequence ID" value="QAA33033.1"/>
    <property type="molecule type" value="Genomic_DNA"/>
</dbReference>
<dbReference type="OrthoDB" id="9810365at2"/>
<dbReference type="InterPro" id="IPR033705">
    <property type="entry name" value="Anticodon_Ia_Val"/>
</dbReference>
<keyword evidence="5 11" id="KW-0547">Nucleotide-binding</keyword>
<evidence type="ECO:0000259" key="12">
    <source>
        <dbReference type="Pfam" id="PF00133"/>
    </source>
</evidence>
<dbReference type="EC" id="6.1.1.9" evidence="2 10"/>
<dbReference type="GO" id="GO:0005524">
    <property type="term" value="F:ATP binding"/>
    <property type="evidence" value="ECO:0007669"/>
    <property type="project" value="UniProtKB-KW"/>
</dbReference>
<evidence type="ECO:0000259" key="13">
    <source>
        <dbReference type="Pfam" id="PF08264"/>
    </source>
</evidence>
<comment type="catalytic activity">
    <reaction evidence="9">
        <text>tRNA(Val) + L-valine + ATP = L-valyl-tRNA(Val) + AMP + diphosphate</text>
        <dbReference type="Rhea" id="RHEA:10704"/>
        <dbReference type="Rhea" id="RHEA-COMP:9672"/>
        <dbReference type="Rhea" id="RHEA-COMP:9708"/>
        <dbReference type="ChEBI" id="CHEBI:30616"/>
        <dbReference type="ChEBI" id="CHEBI:33019"/>
        <dbReference type="ChEBI" id="CHEBI:57762"/>
        <dbReference type="ChEBI" id="CHEBI:78442"/>
        <dbReference type="ChEBI" id="CHEBI:78537"/>
        <dbReference type="ChEBI" id="CHEBI:456215"/>
        <dbReference type="EC" id="6.1.1.9"/>
    </reaction>
</comment>
<evidence type="ECO:0000256" key="3">
    <source>
        <dbReference type="ARBA" id="ARBA00022490"/>
    </source>
</evidence>
<dbReference type="NCBIfam" id="NF009687">
    <property type="entry name" value="PRK13208.1"/>
    <property type="match status" value="1"/>
</dbReference>
<dbReference type="PANTHER" id="PTHR11946">
    <property type="entry name" value="VALYL-TRNA SYNTHETASES"/>
    <property type="match status" value="1"/>
</dbReference>
<dbReference type="GO" id="GO:0006438">
    <property type="term" value="P:valyl-tRNA aminoacylation"/>
    <property type="evidence" value="ECO:0007669"/>
    <property type="project" value="UniProtKB-UniRule"/>
</dbReference>
<dbReference type="FunFam" id="3.40.50.620:FF:000192">
    <property type="entry name" value="Valine--tRNA ligase"/>
    <property type="match status" value="1"/>
</dbReference>
<evidence type="ECO:0000256" key="2">
    <source>
        <dbReference type="ARBA" id="ARBA00013169"/>
    </source>
</evidence>